<reference evidence="4" key="1">
    <citation type="journal article" date="2019" name="Int. J. Syst. Evol. Microbiol.">
        <title>The Global Catalogue of Microorganisms (GCM) 10K type strain sequencing project: providing services to taxonomists for standard genome sequencing and annotation.</title>
        <authorList>
            <consortium name="The Broad Institute Genomics Platform"/>
            <consortium name="The Broad Institute Genome Sequencing Center for Infectious Disease"/>
            <person name="Wu L."/>
            <person name="Ma J."/>
        </authorList>
    </citation>
    <scope>NUCLEOTIDE SEQUENCE [LARGE SCALE GENOMIC DNA]</scope>
    <source>
        <strain evidence="4">CGMCC 4.7289</strain>
    </source>
</reference>
<evidence type="ECO:0000313" key="4">
    <source>
        <dbReference type="Proteomes" id="UP001595816"/>
    </source>
</evidence>
<feature type="domain" description="General stress protein 17M-like" evidence="2">
    <location>
        <begin position="36"/>
        <end position="119"/>
    </location>
</feature>
<proteinExistence type="predicted"/>
<keyword evidence="1" id="KW-0812">Transmembrane</keyword>
<sequence length="185" mass="18847">MTMSSIPTGPAGSPAVGPAADAITAAGPGAGQATVTVATYGDYASAQRAVDYLSDNKFPVEHTSIVGTNLRLVENVLGRMTVGRAALAGAASGAWFGLFIGLLFGIFAVGNWFGVVIAGLLIGAVWGAIFGAIAHAATRGQRDFTSRSALTAGEYAIAVTADHAEQARQLLVRLNWQANEAGTGR</sequence>
<evidence type="ECO:0000256" key="1">
    <source>
        <dbReference type="SAM" id="Phobius"/>
    </source>
</evidence>
<organism evidence="3 4">
    <name type="scientific">Hamadaea flava</name>
    <dbReference type="NCBI Taxonomy" id="1742688"/>
    <lineage>
        <taxon>Bacteria</taxon>
        <taxon>Bacillati</taxon>
        <taxon>Actinomycetota</taxon>
        <taxon>Actinomycetes</taxon>
        <taxon>Micromonosporales</taxon>
        <taxon>Micromonosporaceae</taxon>
        <taxon>Hamadaea</taxon>
    </lineage>
</organism>
<feature type="transmembrane region" description="Helical" evidence="1">
    <location>
        <begin position="112"/>
        <end position="137"/>
    </location>
</feature>
<dbReference type="EMBL" id="JBHSAY010000010">
    <property type="protein sequence ID" value="MFC4133363.1"/>
    <property type="molecule type" value="Genomic_DNA"/>
</dbReference>
<evidence type="ECO:0000259" key="2">
    <source>
        <dbReference type="Pfam" id="PF11181"/>
    </source>
</evidence>
<name>A0ABV8LS41_9ACTN</name>
<keyword evidence="1" id="KW-1133">Transmembrane helix</keyword>
<feature type="transmembrane region" description="Helical" evidence="1">
    <location>
        <begin position="85"/>
        <end position="106"/>
    </location>
</feature>
<protein>
    <submittedName>
        <fullName evidence="3">General stress protein</fullName>
    </submittedName>
</protein>
<keyword evidence="1" id="KW-0472">Membrane</keyword>
<keyword evidence="4" id="KW-1185">Reference proteome</keyword>
<dbReference type="InterPro" id="IPR025889">
    <property type="entry name" value="GSP17M-like_dom"/>
</dbReference>
<evidence type="ECO:0000313" key="3">
    <source>
        <dbReference type="EMBL" id="MFC4133363.1"/>
    </source>
</evidence>
<dbReference type="Proteomes" id="UP001595816">
    <property type="component" value="Unassembled WGS sequence"/>
</dbReference>
<comment type="caution">
    <text evidence="3">The sequence shown here is derived from an EMBL/GenBank/DDBJ whole genome shotgun (WGS) entry which is preliminary data.</text>
</comment>
<gene>
    <name evidence="3" type="ORF">ACFOZ4_22360</name>
</gene>
<dbReference type="Pfam" id="PF11181">
    <property type="entry name" value="YflT"/>
    <property type="match status" value="1"/>
</dbReference>
<dbReference type="RefSeq" id="WP_253760840.1">
    <property type="nucleotide sequence ID" value="NZ_JAMZDZ010000001.1"/>
</dbReference>
<accession>A0ABV8LS41</accession>